<dbReference type="Proteomes" id="UP000078003">
    <property type="component" value="Unassembled WGS sequence"/>
</dbReference>
<organism evidence="2 3">
    <name type="scientific">Eikenella corrodens</name>
    <dbReference type="NCBI Taxonomy" id="539"/>
    <lineage>
        <taxon>Bacteria</taxon>
        <taxon>Pseudomonadati</taxon>
        <taxon>Pseudomonadota</taxon>
        <taxon>Betaproteobacteria</taxon>
        <taxon>Neisseriales</taxon>
        <taxon>Neisseriaceae</taxon>
        <taxon>Eikenella</taxon>
    </lineage>
</organism>
<sequence length="135" mass="14880">MPFPVEPKYIQAAEQALGIQLPPRFKARLSAENGGEILLEPDNEDSSFTLLPVFDTSDKKRLRRTCNHIAKETASARESWHGFPAQAVLIGDNQCGDFLLLLPESPQQLGEAIFLWSSDGGELEQVANSIDDLAE</sequence>
<evidence type="ECO:0000313" key="2">
    <source>
        <dbReference type="EMBL" id="OAM15174.1"/>
    </source>
</evidence>
<gene>
    <name evidence="2" type="ORF">A7P85_08275</name>
</gene>
<name>A0A1A9R9H3_EIKCO</name>
<dbReference type="Gene3D" id="3.40.1580.10">
    <property type="entry name" value="SMI1/KNR4-like"/>
    <property type="match status" value="1"/>
</dbReference>
<evidence type="ECO:0000313" key="3">
    <source>
        <dbReference type="Proteomes" id="UP000078003"/>
    </source>
</evidence>
<dbReference type="AlphaFoldDB" id="A0A1A9R9H3"/>
<dbReference type="SUPFAM" id="SSF160631">
    <property type="entry name" value="SMI1/KNR4-like"/>
    <property type="match status" value="1"/>
</dbReference>
<dbReference type="RefSeq" id="WP_064104616.1">
    <property type="nucleotide sequence ID" value="NZ_LXSF01000012.1"/>
</dbReference>
<dbReference type="EMBL" id="LXSF01000012">
    <property type="protein sequence ID" value="OAM15174.1"/>
    <property type="molecule type" value="Genomic_DNA"/>
</dbReference>
<reference evidence="3" key="1">
    <citation type="submission" date="2016-05" db="EMBL/GenBank/DDBJ databases">
        <title>Draft genome of Corynebacterium afermentans subsp. afermentans LCDC 88199T.</title>
        <authorList>
            <person name="Bernier A.-M."/>
            <person name="Bernard K."/>
        </authorList>
    </citation>
    <scope>NUCLEOTIDE SEQUENCE [LARGE SCALE GENOMIC DNA]</scope>
    <source>
        <strain evidence="3">NML01-0328</strain>
    </source>
</reference>
<proteinExistence type="predicted"/>
<dbReference type="Pfam" id="PF09346">
    <property type="entry name" value="SMI1_KNR4"/>
    <property type="match status" value="1"/>
</dbReference>
<protein>
    <submittedName>
        <fullName evidence="2">Cell wall assembly protein</fullName>
    </submittedName>
</protein>
<dbReference type="InterPro" id="IPR018958">
    <property type="entry name" value="Knr4/Smi1-like_dom"/>
</dbReference>
<feature type="domain" description="Knr4/Smi1-like" evidence="1">
    <location>
        <begin position="4"/>
        <end position="133"/>
    </location>
</feature>
<dbReference type="InterPro" id="IPR037883">
    <property type="entry name" value="Knr4/Smi1-like_sf"/>
</dbReference>
<accession>A0A1A9R9H3</accession>
<evidence type="ECO:0000259" key="1">
    <source>
        <dbReference type="Pfam" id="PF09346"/>
    </source>
</evidence>
<comment type="caution">
    <text evidence="2">The sequence shown here is derived from an EMBL/GenBank/DDBJ whole genome shotgun (WGS) entry which is preliminary data.</text>
</comment>